<dbReference type="Proteomes" id="UP000177791">
    <property type="component" value="Unassembled WGS sequence"/>
</dbReference>
<dbReference type="EMBL" id="MDZC01000077">
    <property type="protein sequence ID" value="OGX84030.1"/>
    <property type="molecule type" value="Genomic_DNA"/>
</dbReference>
<accession>A0A1G1SZH7</accession>
<comment type="caution">
    <text evidence="1">The sequence shown here is derived from an EMBL/GenBank/DDBJ whole genome shotgun (WGS) entry which is preliminary data.</text>
</comment>
<gene>
    <name evidence="1" type="ORF">BEN48_16590</name>
</gene>
<dbReference type="OrthoDB" id="667893at2"/>
<dbReference type="STRING" id="1908236.BEN48_16590"/>
<organism evidence="1 2">
    <name type="scientific">Hymenobacter glacialis</name>
    <dbReference type="NCBI Taxonomy" id="1908236"/>
    <lineage>
        <taxon>Bacteria</taxon>
        <taxon>Pseudomonadati</taxon>
        <taxon>Bacteroidota</taxon>
        <taxon>Cytophagia</taxon>
        <taxon>Cytophagales</taxon>
        <taxon>Hymenobacteraceae</taxon>
        <taxon>Hymenobacter</taxon>
    </lineage>
</organism>
<sequence>MAVPEEWQARAFDLCLGLLLAPAEPVGIRVYALTAATRLAGAYPELAAELLVAIENVLSTTTSAALYSRAARETPKLCAVTRDVLPG</sequence>
<proteinExistence type="predicted"/>
<protein>
    <submittedName>
        <fullName evidence="1">Uncharacterized protein</fullName>
    </submittedName>
</protein>
<evidence type="ECO:0000313" key="2">
    <source>
        <dbReference type="Proteomes" id="UP000177791"/>
    </source>
</evidence>
<keyword evidence="2" id="KW-1185">Reference proteome</keyword>
<reference evidence="1 2" key="1">
    <citation type="submission" date="2016-08" db="EMBL/GenBank/DDBJ databases">
        <title>Hymenobacter coccineus sp. nov., Hymenobacter lapidarius sp. nov. and Hymenobacter glacialis sp. nov., isolated from Antarctic soil.</title>
        <authorList>
            <person name="Sedlacek I."/>
            <person name="Kralova S."/>
            <person name="Kyrova K."/>
            <person name="Maslanova I."/>
            <person name="Stankova E."/>
            <person name="Vrbovska V."/>
            <person name="Nemec M."/>
            <person name="Bartak M."/>
            <person name="Svec P."/>
            <person name="Busse H.-J."/>
            <person name="Pantucek R."/>
        </authorList>
    </citation>
    <scope>NUCLEOTIDE SEQUENCE [LARGE SCALE GENOMIC DNA]</scope>
    <source>
        <strain evidence="1 2">CCM 8648</strain>
    </source>
</reference>
<dbReference type="AlphaFoldDB" id="A0A1G1SZH7"/>
<name>A0A1G1SZH7_9BACT</name>
<evidence type="ECO:0000313" key="1">
    <source>
        <dbReference type="EMBL" id="OGX84030.1"/>
    </source>
</evidence>